<accession>A0A7C6Z1Z1</accession>
<dbReference type="PANTHER" id="PTHR42983:SF1">
    <property type="entry name" value="IRON-MOLYBDENUM PROTEIN"/>
    <property type="match status" value="1"/>
</dbReference>
<feature type="domain" description="Dinitrogenase iron-molybdenum cofactor biosynthesis" evidence="1">
    <location>
        <begin position="11"/>
        <end position="100"/>
    </location>
</feature>
<comment type="caution">
    <text evidence="2">The sequence shown here is derived from an EMBL/GenBank/DDBJ whole genome shotgun (WGS) entry which is preliminary data.</text>
</comment>
<organism evidence="2 3">
    <name type="scientific">Desulfitobacterium dehalogenans</name>
    <dbReference type="NCBI Taxonomy" id="36854"/>
    <lineage>
        <taxon>Bacteria</taxon>
        <taxon>Bacillati</taxon>
        <taxon>Bacillota</taxon>
        <taxon>Clostridia</taxon>
        <taxon>Eubacteriales</taxon>
        <taxon>Desulfitobacteriaceae</taxon>
        <taxon>Desulfitobacterium</taxon>
    </lineage>
</organism>
<dbReference type="Pfam" id="PF02579">
    <property type="entry name" value="Nitro_FeMo-Co"/>
    <property type="match status" value="1"/>
</dbReference>
<dbReference type="Proteomes" id="UP000553059">
    <property type="component" value="Unassembled WGS sequence"/>
</dbReference>
<sequence>MNRKIAIPTEGENVNAHFGRSQAFTLFVIQDSKVSGQERIDTANFQHQHEGIAQLLKSKGVETVICGGIGPGAIAGLENAGVEVLRGANGPVLDVAQSYAAGTFVSTNAVCSHNHDHHHGHSHDHHHHK</sequence>
<protein>
    <submittedName>
        <fullName evidence="2">Diguanylate cyclase</fullName>
    </submittedName>
</protein>
<dbReference type="PANTHER" id="PTHR42983">
    <property type="entry name" value="DINITROGENASE IRON-MOLYBDENUM COFACTOR PROTEIN-RELATED"/>
    <property type="match status" value="1"/>
</dbReference>
<gene>
    <name evidence="2" type="ORF">GX523_00270</name>
</gene>
<dbReference type="SUPFAM" id="SSF53146">
    <property type="entry name" value="Nitrogenase accessory factor-like"/>
    <property type="match status" value="1"/>
</dbReference>
<reference evidence="2 3" key="1">
    <citation type="journal article" date="2020" name="Biotechnol. Biofuels">
        <title>New insights from the biogas microbiome by comprehensive genome-resolved metagenomics of nearly 1600 species originating from multiple anaerobic digesters.</title>
        <authorList>
            <person name="Campanaro S."/>
            <person name="Treu L."/>
            <person name="Rodriguez-R L.M."/>
            <person name="Kovalovszki A."/>
            <person name="Ziels R.M."/>
            <person name="Maus I."/>
            <person name="Zhu X."/>
            <person name="Kougias P.G."/>
            <person name="Basile A."/>
            <person name="Luo G."/>
            <person name="Schluter A."/>
            <person name="Konstantinidis K.T."/>
            <person name="Angelidaki I."/>
        </authorList>
    </citation>
    <scope>NUCLEOTIDE SEQUENCE [LARGE SCALE GENOMIC DNA]</scope>
    <source>
        <strain evidence="2">AS05jafATM_4</strain>
    </source>
</reference>
<evidence type="ECO:0000259" key="1">
    <source>
        <dbReference type="Pfam" id="PF02579"/>
    </source>
</evidence>
<evidence type="ECO:0000313" key="2">
    <source>
        <dbReference type="EMBL" id="HHY25186.1"/>
    </source>
</evidence>
<name>A0A7C6Z1Z1_9FIRM</name>
<dbReference type="InterPro" id="IPR003731">
    <property type="entry name" value="Di-Nase_FeMo-co_biosynth"/>
</dbReference>
<dbReference type="AlphaFoldDB" id="A0A7C6Z1Z1"/>
<dbReference type="InterPro" id="IPR036105">
    <property type="entry name" value="DiNase_FeMo-co_biosyn_sf"/>
</dbReference>
<proteinExistence type="predicted"/>
<dbReference type="EMBL" id="DUTF01000008">
    <property type="protein sequence ID" value="HHY25186.1"/>
    <property type="molecule type" value="Genomic_DNA"/>
</dbReference>
<dbReference type="Gene3D" id="3.30.420.130">
    <property type="entry name" value="Dinitrogenase iron-molybdenum cofactor biosynthesis domain"/>
    <property type="match status" value="1"/>
</dbReference>
<evidence type="ECO:0000313" key="3">
    <source>
        <dbReference type="Proteomes" id="UP000553059"/>
    </source>
</evidence>